<evidence type="ECO:0000313" key="2">
    <source>
        <dbReference type="Proteomes" id="UP000243052"/>
    </source>
</evidence>
<dbReference type="STRING" id="45286.A0A109UZD2"/>
<dbReference type="PANTHER" id="PTHR28161">
    <property type="entry name" value="ATP SYNTHASE SUBUNIT F, MITOCHONDRIAL"/>
    <property type="match status" value="1"/>
</dbReference>
<dbReference type="Proteomes" id="UP000243052">
    <property type="component" value="Chromosome v"/>
</dbReference>
<gene>
    <name evidence="1" type="ORF">AW171_hschr53190</name>
</gene>
<accession>A0A109UZD2</accession>
<dbReference type="GO" id="GO:0046933">
    <property type="term" value="F:proton-transporting ATP synthase activity, rotational mechanism"/>
    <property type="evidence" value="ECO:0007669"/>
    <property type="project" value="TreeGrafter"/>
</dbReference>
<dbReference type="InterPro" id="IPR019727">
    <property type="entry name" value="ATP_synth_F0_fsu_mt_fun"/>
</dbReference>
<protein>
    <submittedName>
        <fullName evidence="1">HEL025Wp</fullName>
    </submittedName>
</protein>
<proteinExistence type="predicted"/>
<dbReference type="Pfam" id="PF10791">
    <property type="entry name" value="F1F0-ATPsyn_F"/>
    <property type="match status" value="1"/>
</dbReference>
<name>A0A109UZD2_9SACH</name>
<keyword evidence="2" id="KW-1185">Reference proteome</keyword>
<dbReference type="EMBL" id="CP014245">
    <property type="protein sequence ID" value="AMD21255.1"/>
    <property type="molecule type" value="Genomic_DNA"/>
</dbReference>
<sequence>MISKRALSTLIPPKIVSAKNLASSGSAKRIANVVEFYKTLPTGPAPARKPSNLFAKYRTKYFEGDNASAKPLVHVVLLILGIGYTMEYNFHLKHHKEEGAH</sequence>
<dbReference type="GeneID" id="28724533"/>
<organism evidence="1 2">
    <name type="scientific">Eremothecium sinecaudum</name>
    <dbReference type="NCBI Taxonomy" id="45286"/>
    <lineage>
        <taxon>Eukaryota</taxon>
        <taxon>Fungi</taxon>
        <taxon>Dikarya</taxon>
        <taxon>Ascomycota</taxon>
        <taxon>Saccharomycotina</taxon>
        <taxon>Saccharomycetes</taxon>
        <taxon>Saccharomycetales</taxon>
        <taxon>Saccharomycetaceae</taxon>
        <taxon>Eremothecium</taxon>
    </lineage>
</organism>
<evidence type="ECO:0000313" key="1">
    <source>
        <dbReference type="EMBL" id="AMD21255.1"/>
    </source>
</evidence>
<reference evidence="1 2" key="1">
    <citation type="submission" date="2016-01" db="EMBL/GenBank/DDBJ databases">
        <title>Genome sequence of the yeast Holleya sinecauda.</title>
        <authorList>
            <person name="Dietrich F.S."/>
        </authorList>
    </citation>
    <scope>NUCLEOTIDE SEQUENCE [LARGE SCALE GENOMIC DNA]</scope>
    <source>
        <strain evidence="1 2">ATCC 58844</strain>
    </source>
</reference>
<dbReference type="AlphaFoldDB" id="A0A109UZD2"/>
<dbReference type="OrthoDB" id="5561579at2759"/>
<dbReference type="PANTHER" id="PTHR28161:SF1">
    <property type="entry name" value="ATP SYNTHASE SUBUNIT F, MITOCHONDRIAL"/>
    <property type="match status" value="1"/>
</dbReference>
<dbReference type="RefSeq" id="XP_017988251.1">
    <property type="nucleotide sequence ID" value="XM_018132468.1"/>
</dbReference>